<feature type="transmembrane region" description="Helical" evidence="2">
    <location>
        <begin position="85"/>
        <end position="104"/>
    </location>
</feature>
<protein>
    <submittedName>
        <fullName evidence="3">Uncharacterized protein</fullName>
    </submittedName>
</protein>
<evidence type="ECO:0000256" key="1">
    <source>
        <dbReference type="SAM" id="MobiDB-lite"/>
    </source>
</evidence>
<keyword evidence="2" id="KW-1133">Transmembrane helix</keyword>
<name>A0A7R8WJE5_9CRUS</name>
<keyword evidence="2" id="KW-0812">Transmembrane</keyword>
<feature type="compositionally biased region" description="Gly residues" evidence="1">
    <location>
        <begin position="133"/>
        <end position="142"/>
    </location>
</feature>
<gene>
    <name evidence="3" type="ORF">CTOB1V02_LOCUS10692</name>
</gene>
<accession>A0A7R8WJE5</accession>
<organism evidence="3">
    <name type="scientific">Cyprideis torosa</name>
    <dbReference type="NCBI Taxonomy" id="163714"/>
    <lineage>
        <taxon>Eukaryota</taxon>
        <taxon>Metazoa</taxon>
        <taxon>Ecdysozoa</taxon>
        <taxon>Arthropoda</taxon>
        <taxon>Crustacea</taxon>
        <taxon>Oligostraca</taxon>
        <taxon>Ostracoda</taxon>
        <taxon>Podocopa</taxon>
        <taxon>Podocopida</taxon>
        <taxon>Cytherocopina</taxon>
        <taxon>Cytheroidea</taxon>
        <taxon>Cytherideidae</taxon>
        <taxon>Cyprideis</taxon>
    </lineage>
</organism>
<proteinExistence type="predicted"/>
<keyword evidence="2" id="KW-0472">Membrane</keyword>
<feature type="region of interest" description="Disordered" evidence="1">
    <location>
        <begin position="126"/>
        <end position="155"/>
    </location>
</feature>
<reference evidence="3" key="1">
    <citation type="submission" date="2020-11" db="EMBL/GenBank/DDBJ databases">
        <authorList>
            <person name="Tran Van P."/>
        </authorList>
    </citation>
    <scope>NUCLEOTIDE SEQUENCE</scope>
</reference>
<feature type="region of interest" description="Disordered" evidence="1">
    <location>
        <begin position="321"/>
        <end position="343"/>
    </location>
</feature>
<evidence type="ECO:0000313" key="3">
    <source>
        <dbReference type="EMBL" id="CAD7232866.1"/>
    </source>
</evidence>
<dbReference type="AlphaFoldDB" id="A0A7R8WJE5"/>
<sequence length="616" mass="69485">MVNRYPMSQPVLGKVIQVHTPLRRNLGTGEHKDSLGASSPHMGSDNGHPRPPLWARGGGLIPHFHVSPSWKLDYPSLTRKLDHRWRICAVAVVLLIALSALNGIRRGGQQLRDDVFVYRFGRKTRSVDHSGSISGGSEGGGLQLESPSPNHRASQGLISDTLQNWAARIKDLQSEFQSAKPKKGPPKSRISDQTREDINSYYWSKTLFPKIRCPDVKNLQSCGMQVLKERTSDSLRILKIVDDQEPEWVLEQMLTDNRRSVSWSHDPMVMFLTSNIHTARPIPRFARLLARFASPIFATHQHTDLQDLRENMLRRIDREGIFLPGEAPSPSKDVPSKTKTPEHKDQNFEKAMGSFLNQQRAAADGHPPKDLFPPHSLPNEFYQEVHAPDQNKAQDLLGHNGGGNDPFILQEEVPYDRLHPQAAIVETAEDFLVRRPSRQLLAFDLAMDRNEIVSLDNAEGLTVTAYGQFIKENHPVSPNPPLSEVMKELHRRQGPDAHFNLTHVSSAGNSADILKNIFLSDDTYTKCSLQTDLLLVEATVQRTDPSEIERINDHLQRVCQLHLYEKTFSKNFQAHAQETQVTLAWVKIDIPQVSERIQQLLKHTSAFLDAEKQLAA</sequence>
<feature type="region of interest" description="Disordered" evidence="1">
    <location>
        <begin position="23"/>
        <end position="54"/>
    </location>
</feature>
<feature type="compositionally biased region" description="Basic and acidic residues" evidence="1">
    <location>
        <begin position="334"/>
        <end position="343"/>
    </location>
</feature>
<evidence type="ECO:0000256" key="2">
    <source>
        <dbReference type="SAM" id="Phobius"/>
    </source>
</evidence>
<dbReference type="EMBL" id="OB665259">
    <property type="protein sequence ID" value="CAD7232866.1"/>
    <property type="molecule type" value="Genomic_DNA"/>
</dbReference>